<organism evidence="4 5">
    <name type="scientific">Armadillidium nasatum</name>
    <dbReference type="NCBI Taxonomy" id="96803"/>
    <lineage>
        <taxon>Eukaryota</taxon>
        <taxon>Metazoa</taxon>
        <taxon>Ecdysozoa</taxon>
        <taxon>Arthropoda</taxon>
        <taxon>Crustacea</taxon>
        <taxon>Multicrustacea</taxon>
        <taxon>Malacostraca</taxon>
        <taxon>Eumalacostraca</taxon>
        <taxon>Peracarida</taxon>
        <taxon>Isopoda</taxon>
        <taxon>Oniscidea</taxon>
        <taxon>Crinocheta</taxon>
        <taxon>Armadillidiidae</taxon>
        <taxon>Armadillidium</taxon>
    </lineage>
</organism>
<name>A0A5N5STE8_9CRUS</name>
<feature type="compositionally biased region" description="Low complexity" evidence="1">
    <location>
        <begin position="447"/>
        <end position="463"/>
    </location>
</feature>
<dbReference type="Gene3D" id="1.10.10.2430">
    <property type="entry name" value="NFRKB winged helix-like domain"/>
    <property type="match status" value="1"/>
</dbReference>
<dbReference type="Proteomes" id="UP000326759">
    <property type="component" value="Unassembled WGS sequence"/>
</dbReference>
<dbReference type="PANTHER" id="PTHR13052:SF3">
    <property type="entry name" value="NUCLEAR FACTOR RELATED TO KAPPA-B-BINDING PROTEIN"/>
    <property type="match status" value="1"/>
</dbReference>
<feature type="domain" description="Nuclear factor related to kappa-B-binding protein second winged helix" evidence="3">
    <location>
        <begin position="292"/>
        <end position="434"/>
    </location>
</feature>
<dbReference type="EMBL" id="SEYY01020592">
    <property type="protein sequence ID" value="KAB7497185.1"/>
    <property type="molecule type" value="Genomic_DNA"/>
</dbReference>
<dbReference type="InterPro" id="IPR024867">
    <property type="entry name" value="NFRKB"/>
</dbReference>
<sequence>MYRRAETLTKKPVQRPQQQTHSSSPVLPPRLPLAALPSNSVKKTPNKKKSKLLTTSLNNENVVHIPLDVTTIKKELSSDSLSSDGETTTTTTNHDTDVMAKDGFCASPASSTLEDVRHSITAELTQETHLSFFSLLRDIFCSTANQRMGKPQIISSISTWQDSAISPLNEWFCFSDSWVQILPSAINFLCGNYLLPDFVPFIEYKNTLKYFQWIGAGRDSDANLEPLCQYWLSNRDNILCIWPKDGVFVGIEVEDRKPPLPLQVKGTTVTTSQPLNNWSLKLASPIEEGLPKSEYHEQERRRYSQPHKAFTYRLNGFDSVIGPVKGVYTQQTTSTTKARGHLLLVPDRPPYVTILSLVWDAVARLPNSEGTKVDICELLKESQFLVPINSQSLENTLNNVVSGALDRLQNEKDPCVKFDTSRKLWVYLHKSRSEKELEMMHQLKLRSGSNKSKSSSSSSSSRKSSSKKKEESTLNQGPPNVSLEQYSPAIKQMDGSEVRIKDEDILKNWVKIASSKSKKKDGKLTQAQIKQEFNKIKKLSVPLQFSKVNATLLQSNPSTSTSLNAEAVKLQIHAQNSKKYSSSSEKKKSVKQESLTSSPGKTATTTNTTTTMVTTGVTTITPTKLYHTQPVATSTVLTQNKGIKLLQYTNPSIQAKGVVGNASLVVDTSTALPAALVGQKLVVAGNRVLVQGGKVLHNVSAANVAGRTKQVLAGVLPAQHIMAVNKKQTGGEQHTVEGGRFIQIATVDPSTGFQKQTGYQKLTLVPQFTQATISSAGQKVQEATGATLGAIAKGELKLKLGSTAFATTSGNIISLGGKQILLTTKGSPTNRTAQIHQVSLP</sequence>
<dbReference type="InterPro" id="IPR057748">
    <property type="entry name" value="NFRKB_WH_2"/>
</dbReference>
<keyword evidence="5" id="KW-1185">Reference proteome</keyword>
<evidence type="ECO:0000313" key="4">
    <source>
        <dbReference type="EMBL" id="KAB7497185.1"/>
    </source>
</evidence>
<feature type="non-terminal residue" evidence="4">
    <location>
        <position position="841"/>
    </location>
</feature>
<dbReference type="PANTHER" id="PTHR13052">
    <property type="entry name" value="NFRKB-RELATED"/>
    <property type="match status" value="1"/>
</dbReference>
<feature type="region of interest" description="Disordered" evidence="1">
    <location>
        <begin position="1"/>
        <end position="51"/>
    </location>
</feature>
<evidence type="ECO:0000313" key="5">
    <source>
        <dbReference type="Proteomes" id="UP000326759"/>
    </source>
</evidence>
<feature type="region of interest" description="Disordered" evidence="1">
    <location>
        <begin position="574"/>
        <end position="609"/>
    </location>
</feature>
<feature type="region of interest" description="Disordered" evidence="1">
    <location>
        <begin position="444"/>
        <end position="487"/>
    </location>
</feature>
<dbReference type="Pfam" id="PF14465">
    <property type="entry name" value="WHD_1st_NFRKB"/>
    <property type="match status" value="1"/>
</dbReference>
<evidence type="ECO:0000256" key="1">
    <source>
        <dbReference type="SAM" id="MobiDB-lite"/>
    </source>
</evidence>
<evidence type="ECO:0000259" key="2">
    <source>
        <dbReference type="Pfam" id="PF14465"/>
    </source>
</evidence>
<feature type="compositionally biased region" description="Low complexity" evidence="1">
    <location>
        <begin position="78"/>
        <end position="93"/>
    </location>
</feature>
<feature type="compositionally biased region" description="Low complexity" evidence="1">
    <location>
        <begin position="32"/>
        <end position="43"/>
    </location>
</feature>
<feature type="domain" description="Nuclear factor related to kappa-B-binding protein winged helix-like" evidence="2">
    <location>
        <begin position="132"/>
        <end position="231"/>
    </location>
</feature>
<dbReference type="AlphaFoldDB" id="A0A5N5STE8"/>
<comment type="caution">
    <text evidence="4">The sequence shown here is derived from an EMBL/GenBank/DDBJ whole genome shotgun (WGS) entry which is preliminary data.</text>
</comment>
<dbReference type="GO" id="GO:0031011">
    <property type="term" value="C:Ino80 complex"/>
    <property type="evidence" value="ECO:0007669"/>
    <property type="project" value="InterPro"/>
</dbReference>
<dbReference type="InterPro" id="IPR025220">
    <property type="entry name" value="NFRKB_WH_1"/>
</dbReference>
<feature type="compositionally biased region" description="Low complexity" evidence="1">
    <location>
        <begin position="596"/>
        <end position="609"/>
    </location>
</feature>
<proteinExistence type="predicted"/>
<protein>
    <submittedName>
        <fullName evidence="4">Nuclear factor related to kappa-B-binding protein</fullName>
    </submittedName>
</protein>
<dbReference type="OrthoDB" id="70874at2759"/>
<dbReference type="Pfam" id="PF25793">
    <property type="entry name" value="WHD_2nd_NFRKB"/>
    <property type="match status" value="1"/>
</dbReference>
<accession>A0A5N5STE8</accession>
<reference evidence="4 5" key="1">
    <citation type="journal article" date="2019" name="PLoS Biol.">
        <title>Sex chromosomes control vertical transmission of feminizing Wolbachia symbionts in an isopod.</title>
        <authorList>
            <person name="Becking T."/>
            <person name="Chebbi M.A."/>
            <person name="Giraud I."/>
            <person name="Moumen B."/>
            <person name="Laverre T."/>
            <person name="Caubet Y."/>
            <person name="Peccoud J."/>
            <person name="Gilbert C."/>
            <person name="Cordaux R."/>
        </authorList>
    </citation>
    <scope>NUCLEOTIDE SEQUENCE [LARGE SCALE GENOMIC DNA]</scope>
    <source>
        <strain evidence="4">ANa2</strain>
        <tissue evidence="4">Whole body excluding digestive tract and cuticle</tissue>
    </source>
</reference>
<gene>
    <name evidence="4" type="primary">Nfrkb</name>
    <name evidence="4" type="ORF">Anas_12460</name>
</gene>
<feature type="region of interest" description="Disordered" evidence="1">
    <location>
        <begin position="76"/>
        <end position="95"/>
    </location>
</feature>
<dbReference type="InterPro" id="IPR038106">
    <property type="entry name" value="NFRKB_winged_sf"/>
</dbReference>
<dbReference type="GO" id="GO:0002020">
    <property type="term" value="F:protease binding"/>
    <property type="evidence" value="ECO:0007669"/>
    <property type="project" value="TreeGrafter"/>
</dbReference>
<evidence type="ECO:0000259" key="3">
    <source>
        <dbReference type="Pfam" id="PF25793"/>
    </source>
</evidence>
<feature type="compositionally biased region" description="Polar residues" evidence="1">
    <location>
        <begin position="473"/>
        <end position="485"/>
    </location>
</feature>